<dbReference type="PIRSF" id="PIRSF005096">
    <property type="entry name" value="GALM"/>
    <property type="match status" value="1"/>
</dbReference>
<dbReference type="InterPro" id="IPR008183">
    <property type="entry name" value="Aldose_1/G6P_1-epimerase"/>
</dbReference>
<accession>A0A1M6CKM1</accession>
<dbReference type="EMBL" id="FQZQ01000002">
    <property type="protein sequence ID" value="SHI61546.1"/>
    <property type="molecule type" value="Genomic_DNA"/>
</dbReference>
<evidence type="ECO:0000256" key="4">
    <source>
        <dbReference type="ARBA" id="ARBA00023277"/>
    </source>
</evidence>
<organism evidence="9 10">
    <name type="scientific">Shimia gijangensis</name>
    <dbReference type="NCBI Taxonomy" id="1470563"/>
    <lineage>
        <taxon>Bacteria</taxon>
        <taxon>Pseudomonadati</taxon>
        <taxon>Pseudomonadota</taxon>
        <taxon>Alphaproteobacteria</taxon>
        <taxon>Rhodobacterales</taxon>
        <taxon>Roseobacteraceae</taxon>
    </lineage>
</organism>
<dbReference type="InterPro" id="IPR047215">
    <property type="entry name" value="Galactose_mutarotase-like"/>
</dbReference>
<feature type="active site" description="Proton acceptor" evidence="6">
    <location>
        <position position="293"/>
    </location>
</feature>
<evidence type="ECO:0000313" key="9">
    <source>
        <dbReference type="EMBL" id="SHI61546.1"/>
    </source>
</evidence>
<evidence type="ECO:0000256" key="1">
    <source>
        <dbReference type="ARBA" id="ARBA00005028"/>
    </source>
</evidence>
<evidence type="ECO:0000256" key="5">
    <source>
        <dbReference type="PIRNR" id="PIRNR005096"/>
    </source>
</evidence>
<feature type="active site" description="Proton donor" evidence="6">
    <location>
        <position position="169"/>
    </location>
</feature>
<comment type="catalytic activity">
    <reaction evidence="5">
        <text>alpha-D-glucose = beta-D-glucose</text>
        <dbReference type="Rhea" id="RHEA:10264"/>
        <dbReference type="ChEBI" id="CHEBI:15903"/>
        <dbReference type="ChEBI" id="CHEBI:17925"/>
        <dbReference type="EC" id="5.1.3.3"/>
    </reaction>
</comment>
<evidence type="ECO:0000256" key="8">
    <source>
        <dbReference type="PIRSR" id="PIRSR005096-3"/>
    </source>
</evidence>
<evidence type="ECO:0000313" key="10">
    <source>
        <dbReference type="Proteomes" id="UP000183982"/>
    </source>
</evidence>
<dbReference type="InterPro" id="IPR011013">
    <property type="entry name" value="Gal_mutarotase_sf_dom"/>
</dbReference>
<dbReference type="STRING" id="1470563.SAMN05444000_10288"/>
<keyword evidence="3 5" id="KW-0413">Isomerase</keyword>
<dbReference type="GO" id="GO:0006006">
    <property type="term" value="P:glucose metabolic process"/>
    <property type="evidence" value="ECO:0007669"/>
    <property type="project" value="TreeGrafter"/>
</dbReference>
<dbReference type="InterPro" id="IPR014718">
    <property type="entry name" value="GH-type_carb-bd"/>
</dbReference>
<evidence type="ECO:0000256" key="6">
    <source>
        <dbReference type="PIRSR" id="PIRSR005096-1"/>
    </source>
</evidence>
<sequence length="328" mass="36166">MNRVRSPSDEEVRKHVLSDGDVSVSILNLGCITQDWRVPVEDRRIPVVLGYSDPESYLQNPYFMGAIVGRVANRIGNARYTLHSQRHDLSANEGAHCLHGGAEGIGTRFWTMAPDGDKSVRLHLTSQNRDQGFPGTVAFQVTITLSQNSLTYDMRADADQPTPINLAQHSYYNLMGKADVRDHVVDLNAARITALDKDNIATGPLCDVADSQYDFTAPRRFRDADSAGDGYDINYVLSQTQQTAATVTAPNGLRLTLETDQPCVQLYTARNLSALHTPLAGQFHAPYCGFCLETQGFPNAVNVPAFASTIVTPERPYRHQLKVTICQD</sequence>
<dbReference type="EC" id="5.1.3.3" evidence="5"/>
<dbReference type="PANTHER" id="PTHR10091:SF0">
    <property type="entry name" value="GALACTOSE MUTAROTASE"/>
    <property type="match status" value="1"/>
</dbReference>
<comment type="similarity">
    <text evidence="2 5">Belongs to the aldose epimerase family.</text>
</comment>
<dbReference type="InterPro" id="IPR015443">
    <property type="entry name" value="Aldose_1-epimerase"/>
</dbReference>
<dbReference type="PANTHER" id="PTHR10091">
    <property type="entry name" value="ALDOSE-1-EPIMERASE"/>
    <property type="match status" value="1"/>
</dbReference>
<dbReference type="GO" id="GO:0033499">
    <property type="term" value="P:galactose catabolic process via UDP-galactose, Leloir pathway"/>
    <property type="evidence" value="ECO:0007669"/>
    <property type="project" value="TreeGrafter"/>
</dbReference>
<feature type="binding site" evidence="8">
    <location>
        <begin position="73"/>
        <end position="74"/>
    </location>
    <ligand>
        <name>beta-D-galactose</name>
        <dbReference type="ChEBI" id="CHEBI:27667"/>
    </ligand>
</feature>
<keyword evidence="10" id="KW-1185">Reference proteome</keyword>
<dbReference type="CDD" id="cd09019">
    <property type="entry name" value="galactose_mutarotase_like"/>
    <property type="match status" value="1"/>
</dbReference>
<gene>
    <name evidence="9" type="ORF">SAMN05444000_10288</name>
</gene>
<dbReference type="OrthoDB" id="9779408at2"/>
<keyword evidence="4 5" id="KW-0119">Carbohydrate metabolism</keyword>
<feature type="binding site" evidence="7">
    <location>
        <position position="232"/>
    </location>
    <ligand>
        <name>beta-D-galactose</name>
        <dbReference type="ChEBI" id="CHEBI:27667"/>
    </ligand>
</feature>
<dbReference type="SUPFAM" id="SSF74650">
    <property type="entry name" value="Galactose mutarotase-like"/>
    <property type="match status" value="1"/>
</dbReference>
<evidence type="ECO:0000256" key="2">
    <source>
        <dbReference type="ARBA" id="ARBA00006206"/>
    </source>
</evidence>
<reference evidence="10" key="1">
    <citation type="submission" date="2016-11" db="EMBL/GenBank/DDBJ databases">
        <authorList>
            <person name="Varghese N."/>
            <person name="Submissions S."/>
        </authorList>
    </citation>
    <scope>NUCLEOTIDE SEQUENCE [LARGE SCALE GENOMIC DNA]</scope>
    <source>
        <strain evidence="10">DSM 100564</strain>
    </source>
</reference>
<dbReference type="GO" id="GO:0030246">
    <property type="term" value="F:carbohydrate binding"/>
    <property type="evidence" value="ECO:0007669"/>
    <property type="project" value="InterPro"/>
</dbReference>
<evidence type="ECO:0000256" key="7">
    <source>
        <dbReference type="PIRSR" id="PIRSR005096-2"/>
    </source>
</evidence>
<name>A0A1M6CKM1_9RHOB</name>
<dbReference type="GO" id="GO:0004034">
    <property type="term" value="F:aldose 1-epimerase activity"/>
    <property type="evidence" value="ECO:0007669"/>
    <property type="project" value="UniProtKB-EC"/>
</dbReference>
<proteinExistence type="inferred from homology"/>
<comment type="pathway">
    <text evidence="1 5">Carbohydrate metabolism; hexose metabolism.</text>
</comment>
<evidence type="ECO:0000256" key="3">
    <source>
        <dbReference type="ARBA" id="ARBA00023235"/>
    </source>
</evidence>
<dbReference type="UniPathway" id="UPA00242"/>
<dbReference type="RefSeq" id="WP_073248875.1">
    <property type="nucleotide sequence ID" value="NZ_FQZQ01000002.1"/>
</dbReference>
<dbReference type="Gene3D" id="2.70.98.10">
    <property type="match status" value="1"/>
</dbReference>
<protein>
    <recommendedName>
        <fullName evidence="5">Aldose 1-epimerase</fullName>
        <ecNumber evidence="5">5.1.3.3</ecNumber>
    </recommendedName>
</protein>
<dbReference type="Pfam" id="PF01263">
    <property type="entry name" value="Aldose_epim"/>
    <property type="match status" value="1"/>
</dbReference>
<feature type="binding site" evidence="8">
    <location>
        <begin position="169"/>
        <end position="171"/>
    </location>
    <ligand>
        <name>beta-D-galactose</name>
        <dbReference type="ChEBI" id="CHEBI:27667"/>
    </ligand>
</feature>
<dbReference type="Proteomes" id="UP000183982">
    <property type="component" value="Unassembled WGS sequence"/>
</dbReference>
<dbReference type="AlphaFoldDB" id="A0A1M6CKM1"/>